<feature type="transmembrane region" description="Helical" evidence="6">
    <location>
        <begin position="121"/>
        <end position="140"/>
    </location>
</feature>
<evidence type="ECO:0000313" key="8">
    <source>
        <dbReference type="Proteomes" id="UP001476950"/>
    </source>
</evidence>
<gene>
    <name evidence="7" type="primary">cbiQ</name>
    <name evidence="7" type="ORF">NDI38_10115</name>
</gene>
<evidence type="ECO:0000313" key="7">
    <source>
        <dbReference type="EMBL" id="MEP1058791.1"/>
    </source>
</evidence>
<evidence type="ECO:0000256" key="2">
    <source>
        <dbReference type="ARBA" id="ARBA00022475"/>
    </source>
</evidence>
<comment type="subcellular location">
    <subcellularLocation>
        <location evidence="1">Cell membrane</location>
        <topology evidence="1">Multi-pass membrane protein</topology>
    </subcellularLocation>
</comment>
<evidence type="ECO:0000256" key="6">
    <source>
        <dbReference type="SAM" id="Phobius"/>
    </source>
</evidence>
<evidence type="ECO:0000256" key="1">
    <source>
        <dbReference type="ARBA" id="ARBA00004651"/>
    </source>
</evidence>
<keyword evidence="2" id="KW-1003">Cell membrane</keyword>
<dbReference type="InterPro" id="IPR051611">
    <property type="entry name" value="ECF_transporter_component"/>
</dbReference>
<dbReference type="RefSeq" id="WP_190448109.1">
    <property type="nucleotide sequence ID" value="NZ_JAMPLM010000007.1"/>
</dbReference>
<dbReference type="EMBL" id="JAMPLM010000007">
    <property type="protein sequence ID" value="MEP1058791.1"/>
    <property type="molecule type" value="Genomic_DNA"/>
</dbReference>
<comment type="caution">
    <text evidence="7">The sequence shown here is derived from an EMBL/GenBank/DDBJ whole genome shotgun (WGS) entry which is preliminary data.</text>
</comment>
<protein>
    <submittedName>
        <fullName evidence="7">Cobalt ECF transporter T component CbiQ</fullName>
    </submittedName>
</protein>
<feature type="transmembrane region" description="Helical" evidence="6">
    <location>
        <begin position="80"/>
        <end position="101"/>
    </location>
</feature>
<evidence type="ECO:0000256" key="5">
    <source>
        <dbReference type="ARBA" id="ARBA00023136"/>
    </source>
</evidence>
<dbReference type="NCBIfam" id="TIGR02454">
    <property type="entry name" value="ECF_T_CbiQ"/>
    <property type="match status" value="1"/>
</dbReference>
<dbReference type="Pfam" id="PF02361">
    <property type="entry name" value="CbiQ"/>
    <property type="match status" value="1"/>
</dbReference>
<keyword evidence="8" id="KW-1185">Reference proteome</keyword>
<dbReference type="InterPro" id="IPR003339">
    <property type="entry name" value="ABC/ECF_trnsptr_transmembrane"/>
</dbReference>
<dbReference type="InterPro" id="IPR012809">
    <property type="entry name" value="ECF_CbiQ"/>
</dbReference>
<keyword evidence="4 6" id="KW-1133">Transmembrane helix</keyword>
<accession>A0ABV0KHT3</accession>
<reference evidence="7 8" key="1">
    <citation type="submission" date="2022-04" db="EMBL/GenBank/DDBJ databases">
        <title>Positive selection, recombination, and allopatry shape intraspecific diversity of widespread and dominant cyanobacteria.</title>
        <authorList>
            <person name="Wei J."/>
            <person name="Shu W."/>
            <person name="Hu C."/>
        </authorList>
    </citation>
    <scope>NUCLEOTIDE SEQUENCE [LARGE SCALE GENOMIC DNA]</scope>
    <source>
        <strain evidence="7 8">AS-A4</strain>
    </source>
</reference>
<keyword evidence="5 6" id="KW-0472">Membrane</keyword>
<name>A0ABV0KHT3_9CYAN</name>
<dbReference type="PANTHER" id="PTHR34857">
    <property type="entry name" value="SLL0384 PROTEIN"/>
    <property type="match status" value="1"/>
</dbReference>
<dbReference type="Proteomes" id="UP001476950">
    <property type="component" value="Unassembled WGS sequence"/>
</dbReference>
<keyword evidence="3 6" id="KW-0812">Transmembrane</keyword>
<organism evidence="7 8">
    <name type="scientific">Stenomitos frigidus AS-A4</name>
    <dbReference type="NCBI Taxonomy" id="2933935"/>
    <lineage>
        <taxon>Bacteria</taxon>
        <taxon>Bacillati</taxon>
        <taxon>Cyanobacteriota</taxon>
        <taxon>Cyanophyceae</taxon>
        <taxon>Leptolyngbyales</taxon>
        <taxon>Leptolyngbyaceae</taxon>
        <taxon>Stenomitos</taxon>
    </lineage>
</organism>
<evidence type="ECO:0000256" key="4">
    <source>
        <dbReference type="ARBA" id="ARBA00022989"/>
    </source>
</evidence>
<dbReference type="CDD" id="cd16914">
    <property type="entry name" value="EcfT"/>
    <property type="match status" value="1"/>
</dbReference>
<evidence type="ECO:0000256" key="3">
    <source>
        <dbReference type="ARBA" id="ARBA00022692"/>
    </source>
</evidence>
<dbReference type="PANTHER" id="PTHR34857:SF2">
    <property type="entry name" value="SLL0384 PROTEIN"/>
    <property type="match status" value="1"/>
</dbReference>
<feature type="transmembrane region" description="Helical" evidence="6">
    <location>
        <begin position="47"/>
        <end position="68"/>
    </location>
</feature>
<proteinExistence type="predicted"/>
<sequence>MLLHIGAFRLDIDSQRVSLWHRLAPKTRVVCTLLLLFAIALTPNGRWWTWFAYALGVGVIILCSRVTLSILVQRVAVESVFISVVLLGTLFRGGGNVLWQWGWLQITTEGLLVLGSVAFKALLSLLIANVLVLTTSVPALLQALTELRLPPLLVAIMASMYRYVAVLVSEFQSMQRAALSRNLMGSDRWQRLVIGNMFGSLFIRTLDRGERVHQAMLSRGYEGLPPAPDATGVGQHDYLALTLTVSLTLLGQGIYLFNVV</sequence>